<keyword evidence="5" id="KW-1185">Reference proteome</keyword>
<feature type="compositionally biased region" description="Acidic residues" evidence="2">
    <location>
        <begin position="728"/>
        <end position="745"/>
    </location>
</feature>
<dbReference type="InParanoid" id="I7M727"/>
<dbReference type="EMBL" id="GG662821">
    <property type="protein sequence ID" value="EAR89257.2"/>
    <property type="molecule type" value="Genomic_DNA"/>
</dbReference>
<organism evidence="4 5">
    <name type="scientific">Tetrahymena thermophila (strain SB210)</name>
    <dbReference type="NCBI Taxonomy" id="312017"/>
    <lineage>
        <taxon>Eukaryota</taxon>
        <taxon>Sar</taxon>
        <taxon>Alveolata</taxon>
        <taxon>Ciliophora</taxon>
        <taxon>Intramacronucleata</taxon>
        <taxon>Oligohymenophorea</taxon>
        <taxon>Hymenostomatida</taxon>
        <taxon>Tetrahymenina</taxon>
        <taxon>Tetrahymenidae</taxon>
        <taxon>Tetrahymena</taxon>
    </lineage>
</organism>
<keyword evidence="3 4" id="KW-0812">Transmembrane</keyword>
<feature type="transmembrane region" description="Helical" evidence="3">
    <location>
        <begin position="787"/>
        <end position="805"/>
    </location>
</feature>
<dbReference type="eggNOG" id="ENOG502RT0D">
    <property type="taxonomic scope" value="Eukaryota"/>
</dbReference>
<dbReference type="Proteomes" id="UP000009168">
    <property type="component" value="Unassembled WGS sequence"/>
</dbReference>
<protein>
    <submittedName>
        <fullName evidence="4">Transmembrane protein, putative</fullName>
    </submittedName>
</protein>
<feature type="transmembrane region" description="Helical" evidence="3">
    <location>
        <begin position="470"/>
        <end position="493"/>
    </location>
</feature>
<keyword evidence="3" id="KW-0472">Membrane</keyword>
<dbReference type="GO" id="GO:0006397">
    <property type="term" value="P:mRNA processing"/>
    <property type="evidence" value="ECO:0007669"/>
    <property type="project" value="InterPro"/>
</dbReference>
<dbReference type="GO" id="GO:0061630">
    <property type="term" value="F:ubiquitin protein ligase activity"/>
    <property type="evidence" value="ECO:0007669"/>
    <property type="project" value="InterPro"/>
</dbReference>
<feature type="transmembrane region" description="Helical" evidence="3">
    <location>
        <begin position="974"/>
        <end position="996"/>
    </location>
</feature>
<dbReference type="STRING" id="312017.I7M727"/>
<dbReference type="GO" id="GO:0006511">
    <property type="term" value="P:ubiquitin-dependent protein catabolic process"/>
    <property type="evidence" value="ECO:0007669"/>
    <property type="project" value="TreeGrafter"/>
</dbReference>
<dbReference type="GO" id="GO:0016567">
    <property type="term" value="P:protein ubiquitination"/>
    <property type="evidence" value="ECO:0007669"/>
    <property type="project" value="InterPro"/>
</dbReference>
<reference evidence="5" key="1">
    <citation type="journal article" date="2006" name="PLoS Biol.">
        <title>Macronuclear genome sequence of the ciliate Tetrahymena thermophila, a model eukaryote.</title>
        <authorList>
            <person name="Eisen J.A."/>
            <person name="Coyne R.S."/>
            <person name="Wu M."/>
            <person name="Wu D."/>
            <person name="Thiagarajan M."/>
            <person name="Wortman J.R."/>
            <person name="Badger J.H."/>
            <person name="Ren Q."/>
            <person name="Amedeo P."/>
            <person name="Jones K.M."/>
            <person name="Tallon L.J."/>
            <person name="Delcher A.L."/>
            <person name="Salzberg S.L."/>
            <person name="Silva J.C."/>
            <person name="Haas B.J."/>
            <person name="Majoros W.H."/>
            <person name="Farzad M."/>
            <person name="Carlton J.M."/>
            <person name="Smith R.K. Jr."/>
            <person name="Garg J."/>
            <person name="Pearlman R.E."/>
            <person name="Karrer K.M."/>
            <person name="Sun L."/>
            <person name="Manning G."/>
            <person name="Elde N.C."/>
            <person name="Turkewitz A.P."/>
            <person name="Asai D.J."/>
            <person name="Wilkes D.E."/>
            <person name="Wang Y."/>
            <person name="Cai H."/>
            <person name="Collins K."/>
            <person name="Stewart B.A."/>
            <person name="Lee S.R."/>
            <person name="Wilamowska K."/>
            <person name="Weinberg Z."/>
            <person name="Ruzzo W.L."/>
            <person name="Wloga D."/>
            <person name="Gaertig J."/>
            <person name="Frankel J."/>
            <person name="Tsao C.-C."/>
            <person name="Gorovsky M.A."/>
            <person name="Keeling P.J."/>
            <person name="Waller R.F."/>
            <person name="Patron N.J."/>
            <person name="Cherry J.M."/>
            <person name="Stover N.A."/>
            <person name="Krieger C.J."/>
            <person name="del Toro C."/>
            <person name="Ryder H.F."/>
            <person name="Williamson S.C."/>
            <person name="Barbeau R.A."/>
            <person name="Hamilton E.P."/>
            <person name="Orias E."/>
        </authorList>
    </citation>
    <scope>NUCLEOTIDE SEQUENCE [LARGE SCALE GENOMIC DNA]</scope>
    <source>
        <strain evidence="5">SB210</strain>
    </source>
</reference>
<accession>I7M727</accession>
<keyword evidence="1" id="KW-0175">Coiled coil</keyword>
<evidence type="ECO:0000313" key="4">
    <source>
        <dbReference type="EMBL" id="EAR89257.2"/>
    </source>
</evidence>
<proteinExistence type="predicted"/>
<feature type="transmembrane region" description="Helical" evidence="3">
    <location>
        <begin position="576"/>
        <end position="596"/>
    </location>
</feature>
<dbReference type="GO" id="GO:0005634">
    <property type="term" value="C:nucleus"/>
    <property type="evidence" value="ECO:0007669"/>
    <property type="project" value="TreeGrafter"/>
</dbReference>
<evidence type="ECO:0000256" key="3">
    <source>
        <dbReference type="SAM" id="Phobius"/>
    </source>
</evidence>
<dbReference type="OrthoDB" id="298471at2759"/>
<dbReference type="InterPro" id="IPR033489">
    <property type="entry name" value="RBBP6"/>
</dbReference>
<feature type="region of interest" description="Disordered" evidence="2">
    <location>
        <begin position="624"/>
        <end position="745"/>
    </location>
</feature>
<dbReference type="PANTHER" id="PTHR15439:SF0">
    <property type="entry name" value="CELL DIVISION CYCLE AND APOPTOSIS REGULATOR PROTEIN 1-RELATED"/>
    <property type="match status" value="1"/>
</dbReference>
<feature type="transmembrane region" description="Helical" evidence="3">
    <location>
        <begin position="1052"/>
        <end position="1074"/>
    </location>
</feature>
<evidence type="ECO:0000256" key="2">
    <source>
        <dbReference type="SAM" id="MobiDB-lite"/>
    </source>
</evidence>
<dbReference type="RefSeq" id="XP_001009502.2">
    <property type="nucleotide sequence ID" value="XM_001009502.2"/>
</dbReference>
<sequence>MKQSRFKPNKQCEFLSMSQQIQSTLLYFMRKIIFQLQLIYLVSMALFCNIAQCQQNKQLNSMDLINNSQFIELDPGYSLVMNIDFTFYLKIGDTYKYGTDWSLSLCSFSSSAPSIPASSTYCNLSVCSNGTSLPLPKVYFDQGVFIYQEYKLRLYNQSPNQTYIFPYIACTNEQFIQQFPLQGNQRLPITYTKVTSSRAQYGTSKLFFFVLNQNKLLNYLLPFNMPTDGPFFDQVNPEISFPGPPTYSSQPFDTTYWQNINTVLIPYIPFFSFCNGFGRHILLNEVFESVQYCNLIPPENTKTVNYIPTIGFDPVSDSCHAEIQCEYEEDFTQQYKGTQWYFPTSDTAIYLSTDPITIDSFIQNESDPSGIYQQYIINNDISLIGVPITANNMGVQGQQHPSKVTFNINYNQVDRYTKRIISASIVVSDYVNNTSASGNSPAPPNTYTLIINFNPLSYVDLVNYFQFGQLVYAILFIILSLIPVLCVFLVWIFNNFISPNKYKPPLKVWKTIKIAFWPAFEGNLYGIIPSILVTAFVYILQNNGTLFSNSSIYYQYDFGTVSIEQAIQIKRGRTGLILGIVGLFFIYYGSCLLIPTPTKEQEETIKIFLKKQIQDKNNRELKDFNEFHTMKNSRQNSQEDEENDNSEKNSQNSQDDKEDNEGDSILNKKKSNYNDDKSSHHKKKSQNESRNPLNHKDEDQDNLLDGDNDKQEQQESQKNLSGEHGHEDEEEKEKEGEESDEEEEEDFEITQVFIFKRYHFFVVCLISSVVFLALLEFSYTSSFTQYIDGYIFLLFLIEAIFITILQEFILKESLLVYPISASLETIQFIMTIAASNFIEFIKLYLIRMLAVIIYRSYLDPVIANKQIYKIKFIEKILSFQITHRVLPHSYIQILQKHVKPNAFEQNLKNYMGIADQNQNLLSGSKTLEQVLNQLLTYASKMHSIFTKPCALFLILIFSQENMIPDQYSIRQQDFVNYLIFASIIIFPQIMIDVLVLNSLEVLYGIKLYDYFSYCKYKYDNRGVAWIGQNYVKDKTIDINFRSLDNMCFSVQFYFVGCITIAGIIFLVMGISVMIRQNYIFFSDPAIYAIFPFLYFVIMPSQRLLTWIWLKIDIWKLKVQDKITQPLSSIEDVLNQERDSIEQIMEEDEIREHFLKCNKEWLIKNMKDFLTPESFLENNEYLLNEVYRQLLDDQKKEEKEIRRQQMQQIKKDQEEKKTTDISIKRNDSNNVNGTIVANDKDDNTIYLYPGTKEHSVLVKIIQIWYYRAKQVCFLKNLVKSTKESKLQNKCQICDIDIELNVIELENFNQLIYQFKVRNAARPFNKYQWINFYEKNQRFQTMCIDCEYKRKKAFRKNNNFKVDNHNNNNNIQKQYNSVEKNNLQRINDLTEEDIKVIRKILLFWYQQARTNLIIKQLKE</sequence>
<gene>
    <name evidence="4" type="ORF">TTHERM_00370720</name>
</gene>
<feature type="coiled-coil region" evidence="1">
    <location>
        <begin position="1183"/>
        <end position="1215"/>
    </location>
</feature>
<keyword evidence="3" id="KW-1133">Transmembrane helix</keyword>
<dbReference type="GeneID" id="7827871"/>
<feature type="transmembrane region" description="Helical" evidence="3">
    <location>
        <begin position="1086"/>
        <end position="1109"/>
    </location>
</feature>
<evidence type="ECO:0000256" key="1">
    <source>
        <dbReference type="SAM" id="Coils"/>
    </source>
</evidence>
<dbReference type="PANTHER" id="PTHR15439">
    <property type="entry name" value="RETINOBLASTOMA-BINDING PROTEIN 6"/>
    <property type="match status" value="1"/>
</dbReference>
<feature type="compositionally biased region" description="Basic and acidic residues" evidence="2">
    <location>
        <begin position="707"/>
        <end position="727"/>
    </location>
</feature>
<evidence type="ECO:0000313" key="5">
    <source>
        <dbReference type="Proteomes" id="UP000009168"/>
    </source>
</evidence>
<name>I7M727_TETTS</name>
<feature type="transmembrane region" description="Helical" evidence="3">
    <location>
        <begin position="758"/>
        <end position="775"/>
    </location>
</feature>
<dbReference type="KEGG" id="tet:TTHERM_00370720"/>